<evidence type="ECO:0000259" key="11">
    <source>
        <dbReference type="PROSITE" id="PS51671"/>
    </source>
</evidence>
<dbReference type="CDD" id="cd04905">
    <property type="entry name" value="ACT_CM-PDT"/>
    <property type="match status" value="1"/>
</dbReference>
<keyword evidence="5" id="KW-0057">Aromatic amino acid biosynthesis</keyword>
<evidence type="ECO:0000256" key="5">
    <source>
        <dbReference type="ARBA" id="ARBA00023141"/>
    </source>
</evidence>
<keyword evidence="4" id="KW-0028">Amino-acid biosynthesis</keyword>
<dbReference type="NCBIfam" id="NF008865">
    <property type="entry name" value="PRK11898.1"/>
    <property type="match status" value="1"/>
</dbReference>
<dbReference type="Gene3D" id="3.40.190.10">
    <property type="entry name" value="Periplasmic binding protein-like II"/>
    <property type="match status" value="2"/>
</dbReference>
<comment type="pathway">
    <text evidence="1">Amino-acid biosynthesis; L-phenylalanine biosynthesis; phenylpyruvate from prephenate: step 1/1.</text>
</comment>
<accession>S2W2T0</accession>
<evidence type="ECO:0000259" key="10">
    <source>
        <dbReference type="PROSITE" id="PS51171"/>
    </source>
</evidence>
<dbReference type="RefSeq" id="WP_016454984.1">
    <property type="nucleotide sequence ID" value="NZ_KE150269.1"/>
</dbReference>
<dbReference type="Pfam" id="PF00800">
    <property type="entry name" value="PDT"/>
    <property type="match status" value="1"/>
</dbReference>
<dbReference type="InterPro" id="IPR002912">
    <property type="entry name" value="ACT_dom"/>
</dbReference>
<comment type="caution">
    <text evidence="12">The sequence shown here is derived from an EMBL/GenBank/DDBJ whole genome shotgun (WGS) entry which is preliminary data.</text>
</comment>
<dbReference type="HOGENOM" id="CLU_035008_0_0_11"/>
<dbReference type="STRING" id="883161.HMPREF9306_00123"/>
<dbReference type="FunFam" id="3.30.70.260:FF:000012">
    <property type="entry name" value="Prephenate dehydratase"/>
    <property type="match status" value="1"/>
</dbReference>
<gene>
    <name evidence="12" type="ORF">HMPREF9306_00123</name>
</gene>
<dbReference type="InterPro" id="IPR008242">
    <property type="entry name" value="Chor_mutase/pphenate_deHydtase"/>
</dbReference>
<dbReference type="InterPro" id="IPR045865">
    <property type="entry name" value="ACT-like_dom_sf"/>
</dbReference>
<dbReference type="PANTHER" id="PTHR21022:SF19">
    <property type="entry name" value="PREPHENATE DEHYDRATASE-RELATED"/>
    <property type="match status" value="1"/>
</dbReference>
<dbReference type="PROSITE" id="PS51671">
    <property type="entry name" value="ACT"/>
    <property type="match status" value="1"/>
</dbReference>
<dbReference type="UniPathway" id="UPA00121">
    <property type="reaction ID" value="UER00345"/>
</dbReference>
<dbReference type="GO" id="GO:0009094">
    <property type="term" value="P:L-phenylalanine biosynthetic process"/>
    <property type="evidence" value="ECO:0007669"/>
    <property type="project" value="UniProtKB-UniPathway"/>
</dbReference>
<evidence type="ECO:0000256" key="7">
    <source>
        <dbReference type="ARBA" id="ARBA00023239"/>
    </source>
</evidence>
<keyword evidence="6" id="KW-0584">Phenylalanine biosynthesis</keyword>
<dbReference type="CDD" id="cd13632">
    <property type="entry name" value="PBP2_Aa-PDT_like"/>
    <property type="match status" value="1"/>
</dbReference>
<dbReference type="PANTHER" id="PTHR21022">
    <property type="entry name" value="PREPHENATE DEHYDRATASE P PROTEIN"/>
    <property type="match status" value="1"/>
</dbReference>
<feature type="site" description="Essential for prephenate dehydratase activity" evidence="9">
    <location>
        <position position="171"/>
    </location>
</feature>
<dbReference type="OrthoDB" id="9802281at2"/>
<evidence type="ECO:0000256" key="8">
    <source>
        <dbReference type="ARBA" id="ARBA00047848"/>
    </source>
</evidence>
<comment type="catalytic activity">
    <reaction evidence="8">
        <text>prephenate + H(+) = 3-phenylpyruvate + CO2 + H2O</text>
        <dbReference type="Rhea" id="RHEA:21648"/>
        <dbReference type="ChEBI" id="CHEBI:15377"/>
        <dbReference type="ChEBI" id="CHEBI:15378"/>
        <dbReference type="ChEBI" id="CHEBI:16526"/>
        <dbReference type="ChEBI" id="CHEBI:18005"/>
        <dbReference type="ChEBI" id="CHEBI:29934"/>
        <dbReference type="EC" id="4.2.1.51"/>
    </reaction>
</comment>
<evidence type="ECO:0000256" key="6">
    <source>
        <dbReference type="ARBA" id="ARBA00023222"/>
    </source>
</evidence>
<dbReference type="AlphaFoldDB" id="S2W2T0"/>
<dbReference type="SUPFAM" id="SSF53850">
    <property type="entry name" value="Periplasmic binding protein-like II"/>
    <property type="match status" value="1"/>
</dbReference>
<evidence type="ECO:0000256" key="3">
    <source>
        <dbReference type="ARBA" id="ARBA00021872"/>
    </source>
</evidence>
<dbReference type="GO" id="GO:0005737">
    <property type="term" value="C:cytoplasm"/>
    <property type="evidence" value="ECO:0007669"/>
    <property type="project" value="TreeGrafter"/>
</dbReference>
<dbReference type="FunFam" id="3.40.190.10:FF:000064">
    <property type="entry name" value="Prephenate dehydratase"/>
    <property type="match status" value="1"/>
</dbReference>
<evidence type="ECO:0000313" key="13">
    <source>
        <dbReference type="Proteomes" id="UP000014417"/>
    </source>
</evidence>
<feature type="domain" description="ACT" evidence="11">
    <location>
        <begin position="193"/>
        <end position="271"/>
    </location>
</feature>
<feature type="domain" description="Prephenate dehydratase" evidence="10">
    <location>
        <begin position="1"/>
        <end position="178"/>
    </location>
</feature>
<dbReference type="EC" id="4.2.1.51" evidence="2"/>
<keyword evidence="7" id="KW-0456">Lyase</keyword>
<dbReference type="EMBL" id="AGZR01000001">
    <property type="protein sequence ID" value="EPD34088.1"/>
    <property type="molecule type" value="Genomic_DNA"/>
</dbReference>
<reference evidence="12 13" key="1">
    <citation type="submission" date="2013-04" db="EMBL/GenBank/DDBJ databases">
        <title>The Genome Sequence of Propionimicrobium lymphophilum ACS-093-V-SCH5.</title>
        <authorList>
            <consortium name="The Broad Institute Genomics Platform"/>
            <person name="Earl A."/>
            <person name="Ward D."/>
            <person name="Feldgarden M."/>
            <person name="Gevers D."/>
            <person name="Saerens B."/>
            <person name="Vaneechoutte M."/>
            <person name="Walker B."/>
            <person name="Young S."/>
            <person name="Zeng Q."/>
            <person name="Gargeya S."/>
            <person name="Fitzgerald M."/>
            <person name="Haas B."/>
            <person name="Abouelleil A."/>
            <person name="Allen A.W."/>
            <person name="Alvarado L."/>
            <person name="Arachchi H.M."/>
            <person name="Berlin A.M."/>
            <person name="Chapman S.B."/>
            <person name="Gainer-Dewar J."/>
            <person name="Goldberg J."/>
            <person name="Griggs A."/>
            <person name="Gujja S."/>
            <person name="Hansen M."/>
            <person name="Howarth C."/>
            <person name="Imamovic A."/>
            <person name="Ireland A."/>
            <person name="Larimer J."/>
            <person name="McCowan C."/>
            <person name="Murphy C."/>
            <person name="Pearson M."/>
            <person name="Poon T.W."/>
            <person name="Priest M."/>
            <person name="Roberts A."/>
            <person name="Saif S."/>
            <person name="Shea T."/>
            <person name="Sisk P."/>
            <person name="Sykes S."/>
            <person name="Wortman J."/>
            <person name="Nusbaum C."/>
            <person name="Birren B."/>
        </authorList>
    </citation>
    <scope>NUCLEOTIDE SEQUENCE [LARGE SCALE GENOMIC DNA]</scope>
    <source>
        <strain evidence="12 13">ACS-093-V-SCH5</strain>
    </source>
</reference>
<dbReference type="Proteomes" id="UP000014417">
    <property type="component" value="Unassembled WGS sequence"/>
</dbReference>
<dbReference type="SUPFAM" id="SSF55021">
    <property type="entry name" value="ACT-like"/>
    <property type="match status" value="1"/>
</dbReference>
<evidence type="ECO:0000256" key="4">
    <source>
        <dbReference type="ARBA" id="ARBA00022605"/>
    </source>
</evidence>
<dbReference type="Gene3D" id="3.30.70.260">
    <property type="match status" value="1"/>
</dbReference>
<evidence type="ECO:0000256" key="1">
    <source>
        <dbReference type="ARBA" id="ARBA00004741"/>
    </source>
</evidence>
<dbReference type="PIRSF" id="PIRSF001500">
    <property type="entry name" value="Chor_mut_pdt_Ppr"/>
    <property type="match status" value="1"/>
</dbReference>
<sequence>MLGYLGPEGTFTHQALLQLVSGDDMRPYASVGLALEAVRDGSVEAALVPIENSVEGGVTATLDDIGDPANPLQIVRETVLNIRFNLCTRPGVQLSEIKTIASHPHALAQVRNWLDENFPEAEIMRVGSTAQGANFVAEGKADATVCSAIAGDLNGLEAQVSDVADNPSATTRFVLVTKRQKSPARTGHDKTTLVAYMHRDEPGALLNILQQFAVRGVNMCRIESRPTKTSLGNYCFSIDAEGHIEDLRLADTLIGLKRICQDVIFLGSYERANGVEPMNQRGGTDPEYTDAMNWVRSIGGRI</sequence>
<organism evidence="12 13">
    <name type="scientific">Propionimicrobium lymphophilum ACS-093-V-SCH5</name>
    <dbReference type="NCBI Taxonomy" id="883161"/>
    <lineage>
        <taxon>Bacteria</taxon>
        <taxon>Bacillati</taxon>
        <taxon>Actinomycetota</taxon>
        <taxon>Actinomycetes</taxon>
        <taxon>Propionibacteriales</taxon>
        <taxon>Propionibacteriaceae</taxon>
        <taxon>Propionimicrobium</taxon>
    </lineage>
</organism>
<evidence type="ECO:0000256" key="9">
    <source>
        <dbReference type="PIRSR" id="PIRSR001500-2"/>
    </source>
</evidence>
<dbReference type="PROSITE" id="PS51171">
    <property type="entry name" value="PREPHENATE_DEHYDR_3"/>
    <property type="match status" value="1"/>
</dbReference>
<evidence type="ECO:0000256" key="2">
    <source>
        <dbReference type="ARBA" id="ARBA00013147"/>
    </source>
</evidence>
<evidence type="ECO:0000313" key="12">
    <source>
        <dbReference type="EMBL" id="EPD34088.1"/>
    </source>
</evidence>
<dbReference type="InterPro" id="IPR001086">
    <property type="entry name" value="Preph_deHydtase"/>
</dbReference>
<proteinExistence type="predicted"/>
<dbReference type="PATRIC" id="fig|883161.3.peg.127"/>
<name>S2W2T0_9ACTN</name>
<protein>
    <recommendedName>
        <fullName evidence="3">Prephenate dehydratase</fullName>
        <ecNumber evidence="2">4.2.1.51</ecNumber>
    </recommendedName>
</protein>
<keyword evidence="13" id="KW-1185">Reference proteome</keyword>
<dbReference type="GO" id="GO:0004664">
    <property type="term" value="F:prephenate dehydratase activity"/>
    <property type="evidence" value="ECO:0007669"/>
    <property type="project" value="UniProtKB-EC"/>
</dbReference>